<proteinExistence type="predicted"/>
<gene>
    <name evidence="1" type="ORF">ILUMI_18485</name>
</gene>
<evidence type="ECO:0000313" key="2">
    <source>
        <dbReference type="Proteomes" id="UP000801492"/>
    </source>
</evidence>
<name>A0A8K0CJU0_IGNLU</name>
<keyword evidence="2" id="KW-1185">Reference proteome</keyword>
<dbReference type="OrthoDB" id="10034833at2759"/>
<organism evidence="1 2">
    <name type="scientific">Ignelater luminosus</name>
    <name type="common">Cucubano</name>
    <name type="synonym">Pyrophorus luminosus</name>
    <dbReference type="NCBI Taxonomy" id="2038154"/>
    <lineage>
        <taxon>Eukaryota</taxon>
        <taxon>Metazoa</taxon>
        <taxon>Ecdysozoa</taxon>
        <taxon>Arthropoda</taxon>
        <taxon>Hexapoda</taxon>
        <taxon>Insecta</taxon>
        <taxon>Pterygota</taxon>
        <taxon>Neoptera</taxon>
        <taxon>Endopterygota</taxon>
        <taxon>Coleoptera</taxon>
        <taxon>Polyphaga</taxon>
        <taxon>Elateriformia</taxon>
        <taxon>Elateroidea</taxon>
        <taxon>Elateridae</taxon>
        <taxon>Agrypninae</taxon>
        <taxon>Pyrophorini</taxon>
        <taxon>Ignelater</taxon>
    </lineage>
</organism>
<protein>
    <submittedName>
        <fullName evidence="1">Uncharacterized protein</fullName>
    </submittedName>
</protein>
<dbReference type="EMBL" id="VTPC01082246">
    <property type="protein sequence ID" value="KAF2887689.1"/>
    <property type="molecule type" value="Genomic_DNA"/>
</dbReference>
<accession>A0A8K0CJU0</accession>
<sequence>MTAFIDLQGFRGDNKIFIPKEIAIISENGYKIAHLLLKPPYPVQSFGQLNFDDFERELSLFVKDFNTIYVKGEEKKNVLSFLDKTIINLEDLECPPLYKLKEKLVAVQCLNHNIASAVCAIENVIPGQHWNAFFIDENGYGEYFDSSGRPPEGNHLKFLEQNSVTWCYNSQILQSFTSDFCEIYCLVYLYFKPHYVSSLEFLNTFNDDLASNDCVVKLFYDFVFEKIII</sequence>
<reference evidence="1" key="1">
    <citation type="submission" date="2019-08" db="EMBL/GenBank/DDBJ databases">
        <title>The genome of the North American firefly Photinus pyralis.</title>
        <authorList>
            <consortium name="Photinus pyralis genome working group"/>
            <person name="Fallon T.R."/>
            <person name="Sander Lower S.E."/>
            <person name="Weng J.-K."/>
        </authorList>
    </citation>
    <scope>NUCLEOTIDE SEQUENCE</scope>
    <source>
        <strain evidence="1">TRF0915ILg1</strain>
        <tissue evidence="1">Whole body</tissue>
    </source>
</reference>
<comment type="caution">
    <text evidence="1">The sequence shown here is derived from an EMBL/GenBank/DDBJ whole genome shotgun (WGS) entry which is preliminary data.</text>
</comment>
<dbReference type="Gene3D" id="3.40.395.10">
    <property type="entry name" value="Adenoviral Proteinase, Chain A"/>
    <property type="match status" value="1"/>
</dbReference>
<evidence type="ECO:0000313" key="1">
    <source>
        <dbReference type="EMBL" id="KAF2887689.1"/>
    </source>
</evidence>
<dbReference type="Proteomes" id="UP000801492">
    <property type="component" value="Unassembled WGS sequence"/>
</dbReference>
<dbReference type="AlphaFoldDB" id="A0A8K0CJU0"/>